<proteinExistence type="inferred from homology"/>
<dbReference type="PROSITE" id="PS51257">
    <property type="entry name" value="PROKAR_LIPOPROTEIN"/>
    <property type="match status" value="1"/>
</dbReference>
<dbReference type="PANTHER" id="PTHR35789">
    <property type="entry name" value="SPORE GERMINATION PROTEIN B3"/>
    <property type="match status" value="1"/>
</dbReference>
<keyword evidence="3" id="KW-0309">Germination</keyword>
<evidence type="ECO:0000256" key="7">
    <source>
        <dbReference type="ARBA" id="ARBA00023288"/>
    </source>
</evidence>
<evidence type="ECO:0000256" key="2">
    <source>
        <dbReference type="ARBA" id="ARBA00007886"/>
    </source>
</evidence>
<name>A0A9P2G6V8_CLOBO</name>
<dbReference type="AlphaFoldDB" id="A0A9P2G6V8"/>
<feature type="domain" description="Spore germination protein N-terminal" evidence="9">
    <location>
        <begin position="26"/>
        <end position="195"/>
    </location>
</feature>
<sequence>MKKYLRIVISVTLIVCTSFTLTGCWDYSEMTDLEYVAGVALDKDRNTKEYILTIEVLEASVSSKSIKSSILQTKGKTIHQAFRNAIKNSGKKLQLSHAKILIFSRELAAEGVTPIIDFINRDVEARNDMWVLISSMSSASQILMKSKTSDEIISYDLADAIKNCKEIGSYIPIEVFRLIDDIENECIAAMVPTVRVISQQTKSYTEIDGMCIFKSSKCIGHLSGEETTFLQLMKVRKGRKAKYVLTFEPEKSQKVTLEIMKATKKIKPRFENNNINMDVYINMDVALSELAEKGINFVAKDNREELIKKCEKDIENKCCDILKKIQYQYGTDVVGFGCSISRNNPKLWKKIKYKWNDVYKNIKTNVYVKINIKYSGLTNKNIKLGE</sequence>
<dbReference type="GeneID" id="66319550"/>
<dbReference type="NCBIfam" id="TIGR02887">
    <property type="entry name" value="spore_ger_x_C"/>
    <property type="match status" value="1"/>
</dbReference>
<dbReference type="InterPro" id="IPR046953">
    <property type="entry name" value="Spore_GerAC-like_C"/>
</dbReference>
<evidence type="ECO:0000259" key="9">
    <source>
        <dbReference type="Pfam" id="PF25198"/>
    </source>
</evidence>
<keyword evidence="4" id="KW-0732">Signal</keyword>
<comment type="similarity">
    <text evidence="2">Belongs to the GerABKC lipoprotein family.</text>
</comment>
<reference evidence="10 11" key="1">
    <citation type="submission" date="2009-10" db="EMBL/GenBank/DDBJ databases">
        <authorList>
            <person name="Shrivastava S."/>
            <person name="Brinkac L.B."/>
            <person name="Brown J.L."/>
            <person name="Bruce D.B."/>
            <person name="Detter C."/>
            <person name="Green L.D."/>
            <person name="Munk C.A."/>
            <person name="Rogers Y.C."/>
            <person name="Tapia R."/>
            <person name="Saunders E.S."/>
            <person name="Sims D.R."/>
            <person name="Smith L.A."/>
            <person name="Smith T.J."/>
            <person name="Sutton G."/>
            <person name="Brettin T."/>
        </authorList>
    </citation>
    <scope>NUCLEOTIDE SEQUENCE [LARGE SCALE GENOMIC DNA]</scope>
    <source>
        <strain evidence="11">D str. 1873</strain>
    </source>
</reference>
<dbReference type="Gene3D" id="3.30.300.210">
    <property type="entry name" value="Nutrient germinant receptor protein C, domain 3"/>
    <property type="match status" value="1"/>
</dbReference>
<dbReference type="EMBL" id="ACSJ01000007">
    <property type="protein sequence ID" value="EES91062.1"/>
    <property type="molecule type" value="Genomic_DNA"/>
</dbReference>
<dbReference type="InterPro" id="IPR038501">
    <property type="entry name" value="Spore_GerAC_C_sf"/>
</dbReference>
<gene>
    <name evidence="10" type="ORF">CLG_B0827</name>
</gene>
<evidence type="ECO:0000256" key="4">
    <source>
        <dbReference type="ARBA" id="ARBA00022729"/>
    </source>
</evidence>
<dbReference type="Pfam" id="PF05504">
    <property type="entry name" value="Spore_GerAC"/>
    <property type="match status" value="1"/>
</dbReference>
<organism evidence="10 11">
    <name type="scientific">Clostridium botulinum D str. 1873</name>
    <dbReference type="NCBI Taxonomy" id="592027"/>
    <lineage>
        <taxon>Bacteria</taxon>
        <taxon>Bacillati</taxon>
        <taxon>Bacillota</taxon>
        <taxon>Clostridia</taxon>
        <taxon>Eubacteriales</taxon>
        <taxon>Clostridiaceae</taxon>
        <taxon>Clostridium</taxon>
    </lineage>
</organism>
<dbReference type="GO" id="GO:0009847">
    <property type="term" value="P:spore germination"/>
    <property type="evidence" value="ECO:0007669"/>
    <property type="project" value="InterPro"/>
</dbReference>
<dbReference type="InterPro" id="IPR057336">
    <property type="entry name" value="GerAC_N"/>
</dbReference>
<evidence type="ECO:0000256" key="5">
    <source>
        <dbReference type="ARBA" id="ARBA00023136"/>
    </source>
</evidence>
<dbReference type="GO" id="GO:0016020">
    <property type="term" value="C:membrane"/>
    <property type="evidence" value="ECO:0007669"/>
    <property type="project" value="UniProtKB-SubCell"/>
</dbReference>
<dbReference type="Proteomes" id="UP000006160">
    <property type="component" value="Unassembled WGS sequence"/>
</dbReference>
<evidence type="ECO:0000259" key="8">
    <source>
        <dbReference type="Pfam" id="PF05504"/>
    </source>
</evidence>
<evidence type="ECO:0000256" key="6">
    <source>
        <dbReference type="ARBA" id="ARBA00023139"/>
    </source>
</evidence>
<keyword evidence="7" id="KW-0449">Lipoprotein</keyword>
<comment type="subcellular location">
    <subcellularLocation>
        <location evidence="1">Membrane</location>
        <topology evidence="1">Lipid-anchor</topology>
    </subcellularLocation>
</comment>
<accession>A0A9P2G6V8</accession>
<evidence type="ECO:0000313" key="10">
    <source>
        <dbReference type="EMBL" id="EES91062.1"/>
    </source>
</evidence>
<comment type="caution">
    <text evidence="10">The sequence shown here is derived from an EMBL/GenBank/DDBJ whole genome shotgun (WGS) entry which is preliminary data.</text>
</comment>
<evidence type="ECO:0000313" key="11">
    <source>
        <dbReference type="Proteomes" id="UP000006160"/>
    </source>
</evidence>
<evidence type="ECO:0000256" key="1">
    <source>
        <dbReference type="ARBA" id="ARBA00004635"/>
    </source>
</evidence>
<evidence type="ECO:0000256" key="3">
    <source>
        <dbReference type="ARBA" id="ARBA00022544"/>
    </source>
</evidence>
<dbReference type="InterPro" id="IPR008844">
    <property type="entry name" value="Spore_GerAC-like"/>
</dbReference>
<dbReference type="PANTHER" id="PTHR35789:SF1">
    <property type="entry name" value="SPORE GERMINATION PROTEIN B3"/>
    <property type="match status" value="1"/>
</dbReference>
<keyword evidence="5" id="KW-0472">Membrane</keyword>
<dbReference type="Pfam" id="PF25198">
    <property type="entry name" value="Spore_GerAC_N"/>
    <property type="match status" value="1"/>
</dbReference>
<feature type="domain" description="Spore germination GerAC-like C-terminal" evidence="8">
    <location>
        <begin position="208"/>
        <end position="376"/>
    </location>
</feature>
<keyword evidence="6" id="KW-0564">Palmitate</keyword>
<protein>
    <submittedName>
        <fullName evidence="10">Spore germination protein KC</fullName>
    </submittedName>
</protein>
<dbReference type="RefSeq" id="WP_003375594.1">
    <property type="nucleotide sequence ID" value="NZ_ACSJ01000007.1"/>
</dbReference>